<protein>
    <submittedName>
        <fullName evidence="1">Uncharacterized protein</fullName>
    </submittedName>
</protein>
<keyword evidence="2" id="KW-1185">Reference proteome</keyword>
<accession>A0ACB9B514</accession>
<dbReference type="Proteomes" id="UP001056120">
    <property type="component" value="Linkage Group LG23"/>
</dbReference>
<evidence type="ECO:0000313" key="1">
    <source>
        <dbReference type="EMBL" id="KAI3717306.1"/>
    </source>
</evidence>
<gene>
    <name evidence="1" type="ORF">L1987_68848</name>
</gene>
<sequence length="140" mass="16072">MWNVQMIRDDVAGYTDRFNELAILVPHMVTPKHKRVERYLWGLASQICSMVISSNHVDAKNAIALAFKLRDDAIRNGLFAMEEVEQKEVGEKWKWFGKNVKKKYQRLATVKTFAAKTVEPKGYEGTKPKCNECGYHHGGK</sequence>
<evidence type="ECO:0000313" key="2">
    <source>
        <dbReference type="Proteomes" id="UP001056120"/>
    </source>
</evidence>
<reference evidence="2" key="1">
    <citation type="journal article" date="2022" name="Mol. Ecol. Resour.">
        <title>The genomes of chicory, endive, great burdock and yacon provide insights into Asteraceae palaeo-polyploidization history and plant inulin production.</title>
        <authorList>
            <person name="Fan W."/>
            <person name="Wang S."/>
            <person name="Wang H."/>
            <person name="Wang A."/>
            <person name="Jiang F."/>
            <person name="Liu H."/>
            <person name="Zhao H."/>
            <person name="Xu D."/>
            <person name="Zhang Y."/>
        </authorList>
    </citation>
    <scope>NUCLEOTIDE SEQUENCE [LARGE SCALE GENOMIC DNA]</scope>
    <source>
        <strain evidence="2">cv. Yunnan</strain>
    </source>
</reference>
<organism evidence="1 2">
    <name type="scientific">Smallanthus sonchifolius</name>
    <dbReference type="NCBI Taxonomy" id="185202"/>
    <lineage>
        <taxon>Eukaryota</taxon>
        <taxon>Viridiplantae</taxon>
        <taxon>Streptophyta</taxon>
        <taxon>Embryophyta</taxon>
        <taxon>Tracheophyta</taxon>
        <taxon>Spermatophyta</taxon>
        <taxon>Magnoliopsida</taxon>
        <taxon>eudicotyledons</taxon>
        <taxon>Gunneridae</taxon>
        <taxon>Pentapetalae</taxon>
        <taxon>asterids</taxon>
        <taxon>campanulids</taxon>
        <taxon>Asterales</taxon>
        <taxon>Asteraceae</taxon>
        <taxon>Asteroideae</taxon>
        <taxon>Heliantheae alliance</taxon>
        <taxon>Millerieae</taxon>
        <taxon>Smallanthus</taxon>
    </lineage>
</organism>
<name>A0ACB9B514_9ASTR</name>
<comment type="caution">
    <text evidence="1">The sequence shown here is derived from an EMBL/GenBank/DDBJ whole genome shotgun (WGS) entry which is preliminary data.</text>
</comment>
<proteinExistence type="predicted"/>
<dbReference type="EMBL" id="CM042040">
    <property type="protein sequence ID" value="KAI3717306.1"/>
    <property type="molecule type" value="Genomic_DNA"/>
</dbReference>
<reference evidence="1 2" key="2">
    <citation type="journal article" date="2022" name="Mol. Ecol. Resour.">
        <title>The genomes of chicory, endive, great burdock and yacon provide insights into Asteraceae paleo-polyploidization history and plant inulin production.</title>
        <authorList>
            <person name="Fan W."/>
            <person name="Wang S."/>
            <person name="Wang H."/>
            <person name="Wang A."/>
            <person name="Jiang F."/>
            <person name="Liu H."/>
            <person name="Zhao H."/>
            <person name="Xu D."/>
            <person name="Zhang Y."/>
        </authorList>
    </citation>
    <scope>NUCLEOTIDE SEQUENCE [LARGE SCALE GENOMIC DNA]</scope>
    <source>
        <strain evidence="2">cv. Yunnan</strain>
        <tissue evidence="1">Leaves</tissue>
    </source>
</reference>